<accession>A0A918WRV9</accession>
<feature type="compositionally biased region" description="Gly residues" evidence="1">
    <location>
        <begin position="15"/>
        <end position="43"/>
    </location>
</feature>
<gene>
    <name evidence="2" type="ORF">GCM10010334_00170</name>
</gene>
<comment type="caution">
    <text evidence="2">The sequence shown here is derived from an EMBL/GenBank/DDBJ whole genome shotgun (WGS) entry which is preliminary data.</text>
</comment>
<dbReference type="AlphaFoldDB" id="A0A918WRV9"/>
<name>A0A918WRV9_9ACTN</name>
<dbReference type="Proteomes" id="UP000638353">
    <property type="component" value="Unassembled WGS sequence"/>
</dbReference>
<reference evidence="2" key="2">
    <citation type="submission" date="2020-09" db="EMBL/GenBank/DDBJ databases">
        <authorList>
            <person name="Sun Q."/>
            <person name="Ohkuma M."/>
        </authorList>
    </citation>
    <scope>NUCLEOTIDE SEQUENCE</scope>
    <source>
        <strain evidence="2">JCM 4637</strain>
    </source>
</reference>
<feature type="region of interest" description="Disordered" evidence="1">
    <location>
        <begin position="1"/>
        <end position="43"/>
    </location>
</feature>
<dbReference type="EMBL" id="BMVC01000001">
    <property type="protein sequence ID" value="GHC76501.1"/>
    <property type="molecule type" value="Genomic_DNA"/>
</dbReference>
<evidence type="ECO:0000256" key="1">
    <source>
        <dbReference type="SAM" id="MobiDB-lite"/>
    </source>
</evidence>
<reference evidence="2" key="1">
    <citation type="journal article" date="2014" name="Int. J. Syst. Evol. Microbiol.">
        <title>Complete genome sequence of Corynebacterium casei LMG S-19264T (=DSM 44701T), isolated from a smear-ripened cheese.</title>
        <authorList>
            <consortium name="US DOE Joint Genome Institute (JGI-PGF)"/>
            <person name="Walter F."/>
            <person name="Albersmeier A."/>
            <person name="Kalinowski J."/>
            <person name="Ruckert C."/>
        </authorList>
    </citation>
    <scope>NUCLEOTIDE SEQUENCE</scope>
    <source>
        <strain evidence="2">JCM 4637</strain>
    </source>
</reference>
<sequence length="122" mass="11729">MPPEAVAATSRSPFGGTGAGGTEAEGAGSVAGGGAEGDGGGVGAGAAGVLAEGAVGAEEPPVGDFLPSSQPPSRRVVQRAAAEIAAVVTVAAVDRADRVDRVDRMMLPSCAVPSGACWCRLL</sequence>
<evidence type="ECO:0000313" key="3">
    <source>
        <dbReference type="Proteomes" id="UP000638353"/>
    </source>
</evidence>
<evidence type="ECO:0000313" key="2">
    <source>
        <dbReference type="EMBL" id="GHC76501.1"/>
    </source>
</evidence>
<proteinExistence type="predicted"/>
<protein>
    <submittedName>
        <fullName evidence="2">Uncharacterized protein</fullName>
    </submittedName>
</protein>
<organism evidence="2 3">
    <name type="scientific">Streptomyces finlayi</name>
    <dbReference type="NCBI Taxonomy" id="67296"/>
    <lineage>
        <taxon>Bacteria</taxon>
        <taxon>Bacillati</taxon>
        <taxon>Actinomycetota</taxon>
        <taxon>Actinomycetes</taxon>
        <taxon>Kitasatosporales</taxon>
        <taxon>Streptomycetaceae</taxon>
        <taxon>Streptomyces</taxon>
    </lineage>
</organism>